<organism evidence="2 3">
    <name type="scientific">Nocardioides marmoriginsengisoli</name>
    <dbReference type="NCBI Taxonomy" id="661483"/>
    <lineage>
        <taxon>Bacteria</taxon>
        <taxon>Bacillati</taxon>
        <taxon>Actinomycetota</taxon>
        <taxon>Actinomycetes</taxon>
        <taxon>Propionibacteriales</taxon>
        <taxon>Nocardioidaceae</taxon>
        <taxon>Nocardioides</taxon>
    </lineage>
</organism>
<evidence type="ECO:0000313" key="3">
    <source>
        <dbReference type="Proteomes" id="UP000267128"/>
    </source>
</evidence>
<evidence type="ECO:0000313" key="2">
    <source>
        <dbReference type="EMBL" id="RNL61010.1"/>
    </source>
</evidence>
<comment type="caution">
    <text evidence="2">The sequence shown here is derived from an EMBL/GenBank/DDBJ whole genome shotgun (WGS) entry which is preliminary data.</text>
</comment>
<gene>
    <name evidence="2" type="ORF">EFK50_16620</name>
</gene>
<protein>
    <submittedName>
        <fullName evidence="2">Uncharacterized protein</fullName>
    </submittedName>
</protein>
<name>A0A3N0CC40_9ACTN</name>
<reference evidence="2 3" key="1">
    <citation type="submission" date="2018-11" db="EMBL/GenBank/DDBJ databases">
        <authorList>
            <person name="Li F."/>
        </authorList>
    </citation>
    <scope>NUCLEOTIDE SEQUENCE [LARGE SCALE GENOMIC DNA]</scope>
    <source>
        <strain evidence="2 3">Gsoil 097</strain>
    </source>
</reference>
<feature type="region of interest" description="Disordered" evidence="1">
    <location>
        <begin position="1"/>
        <end position="44"/>
    </location>
</feature>
<proteinExistence type="predicted"/>
<dbReference type="AlphaFoldDB" id="A0A3N0CC40"/>
<accession>A0A3N0CC40</accession>
<feature type="compositionally biased region" description="Low complexity" evidence="1">
    <location>
        <begin position="7"/>
        <end position="32"/>
    </location>
</feature>
<dbReference type="Proteomes" id="UP000267128">
    <property type="component" value="Unassembled WGS sequence"/>
</dbReference>
<evidence type="ECO:0000256" key="1">
    <source>
        <dbReference type="SAM" id="MobiDB-lite"/>
    </source>
</evidence>
<sequence>MPRVRRPGSPSARSPGPAASTPTSPSRSRSSSCGDRTLHASTDLHVQREPVLGSEVWAVASLEFGPDVVDKVLVSTGLGAVGRPLIRLGEGLDIGVIDVKLGRVDADVPESPPRLVPVCLGTSDVCRG</sequence>
<keyword evidence="3" id="KW-1185">Reference proteome</keyword>
<dbReference type="EMBL" id="RJSE01000008">
    <property type="protein sequence ID" value="RNL61010.1"/>
    <property type="molecule type" value="Genomic_DNA"/>
</dbReference>